<dbReference type="PRINTS" id="PR00119">
    <property type="entry name" value="CATATPASE"/>
</dbReference>
<evidence type="ECO:0000313" key="24">
    <source>
        <dbReference type="Proteomes" id="UP000243498"/>
    </source>
</evidence>
<evidence type="ECO:0000256" key="13">
    <source>
        <dbReference type="ARBA" id="ARBA00023065"/>
    </source>
</evidence>
<feature type="compositionally biased region" description="Basic and acidic residues" evidence="19">
    <location>
        <begin position="1277"/>
        <end position="1291"/>
    </location>
</feature>
<evidence type="ECO:0000256" key="1">
    <source>
        <dbReference type="ARBA" id="ARBA00004128"/>
    </source>
</evidence>
<dbReference type="PANTHER" id="PTHR24093:SF346">
    <property type="entry name" value="CALCIUM-TRANSPORTING ATPASE"/>
    <property type="match status" value="1"/>
</dbReference>
<evidence type="ECO:0000313" key="23">
    <source>
        <dbReference type="EMBL" id="OAA39942.1"/>
    </source>
</evidence>
<keyword evidence="4 18" id="KW-0109">Calcium transport</keyword>
<comment type="similarity">
    <text evidence="15 18">Belongs to the cation transport ATPase (P-type) (TC 3.A.3) family.</text>
</comment>
<dbReference type="PANTHER" id="PTHR24093">
    <property type="entry name" value="CATION TRANSPORTING ATPASE"/>
    <property type="match status" value="1"/>
</dbReference>
<evidence type="ECO:0000256" key="15">
    <source>
        <dbReference type="ARBA" id="ARBA00038148"/>
    </source>
</evidence>
<reference evidence="23 24" key="1">
    <citation type="journal article" date="2016" name="Genome Biol. Evol.">
        <title>Divergent and convergent evolution of fungal pathogenicity.</title>
        <authorList>
            <person name="Shang Y."/>
            <person name="Xiao G."/>
            <person name="Zheng P."/>
            <person name="Cen K."/>
            <person name="Zhan S."/>
            <person name="Wang C."/>
        </authorList>
    </citation>
    <scope>NUCLEOTIDE SEQUENCE [LARGE SCALE GENOMIC DNA]</scope>
    <source>
        <strain evidence="23 24">RCEF 4871</strain>
    </source>
</reference>
<keyword evidence="13 18" id="KW-0406">Ion transport</keyword>
<dbReference type="NCBIfam" id="TIGR01517">
    <property type="entry name" value="ATPase-IIB_Ca"/>
    <property type="match status" value="1"/>
</dbReference>
<dbReference type="Gene3D" id="2.70.150.10">
    <property type="entry name" value="Calcium-transporting ATPase, cytoplasmic transduction domain A"/>
    <property type="match status" value="1"/>
</dbReference>
<organism evidence="23 24">
    <name type="scientific">Metarhizium rileyi (strain RCEF 4871)</name>
    <name type="common">Nomuraea rileyi</name>
    <dbReference type="NCBI Taxonomy" id="1649241"/>
    <lineage>
        <taxon>Eukaryota</taxon>
        <taxon>Fungi</taxon>
        <taxon>Dikarya</taxon>
        <taxon>Ascomycota</taxon>
        <taxon>Pezizomycotina</taxon>
        <taxon>Sordariomycetes</taxon>
        <taxon>Hypocreomycetidae</taxon>
        <taxon>Hypocreales</taxon>
        <taxon>Clavicipitaceae</taxon>
        <taxon>Metarhizium</taxon>
    </lineage>
</organism>
<evidence type="ECO:0000256" key="18">
    <source>
        <dbReference type="RuleBase" id="RU361146"/>
    </source>
</evidence>
<evidence type="ECO:0000256" key="5">
    <source>
        <dbReference type="ARBA" id="ARBA00022692"/>
    </source>
</evidence>
<name>A0A167BE65_METRR</name>
<dbReference type="InterPro" id="IPR023299">
    <property type="entry name" value="ATPase_P-typ_cyto_dom_N"/>
</dbReference>
<evidence type="ECO:0000256" key="17">
    <source>
        <dbReference type="ARBA" id="ARBA00059328"/>
    </source>
</evidence>
<evidence type="ECO:0000259" key="20">
    <source>
        <dbReference type="Pfam" id="PF00122"/>
    </source>
</evidence>
<dbReference type="OrthoDB" id="3352408at2759"/>
<evidence type="ECO:0000256" key="4">
    <source>
        <dbReference type="ARBA" id="ARBA00022568"/>
    </source>
</evidence>
<accession>A0A167BE65</accession>
<evidence type="ECO:0000256" key="3">
    <source>
        <dbReference type="ARBA" id="ARBA00022554"/>
    </source>
</evidence>
<dbReference type="EMBL" id="AZHC01000020">
    <property type="protein sequence ID" value="OAA39942.1"/>
    <property type="molecule type" value="Genomic_DNA"/>
</dbReference>
<dbReference type="InterPro" id="IPR023298">
    <property type="entry name" value="ATPase_P-typ_TM_dom_sf"/>
</dbReference>
<keyword evidence="9 18" id="KW-0067">ATP-binding</keyword>
<dbReference type="GO" id="GO:0005524">
    <property type="term" value="F:ATP binding"/>
    <property type="evidence" value="ECO:0007669"/>
    <property type="project" value="UniProtKB-KW"/>
</dbReference>
<dbReference type="InterPro" id="IPR004014">
    <property type="entry name" value="ATPase_P-typ_cation-transptr_N"/>
</dbReference>
<dbReference type="GO" id="GO:0005886">
    <property type="term" value="C:plasma membrane"/>
    <property type="evidence" value="ECO:0007669"/>
    <property type="project" value="TreeGrafter"/>
</dbReference>
<dbReference type="SFLD" id="SFLDF00027">
    <property type="entry name" value="p-type_atpase"/>
    <property type="match status" value="1"/>
</dbReference>
<dbReference type="InterPro" id="IPR059000">
    <property type="entry name" value="ATPase_P-type_domA"/>
</dbReference>
<feature type="transmembrane region" description="Helical" evidence="18">
    <location>
        <begin position="1107"/>
        <end position="1127"/>
    </location>
</feature>
<dbReference type="SUPFAM" id="SSF81653">
    <property type="entry name" value="Calcium ATPase, transduction domain A"/>
    <property type="match status" value="1"/>
</dbReference>
<dbReference type="InterPro" id="IPR036412">
    <property type="entry name" value="HAD-like_sf"/>
</dbReference>
<dbReference type="Gene3D" id="3.40.1110.10">
    <property type="entry name" value="Calcium-transporting ATPase, cytoplasmic domain N"/>
    <property type="match status" value="1"/>
</dbReference>
<evidence type="ECO:0000256" key="12">
    <source>
        <dbReference type="ARBA" id="ARBA00022989"/>
    </source>
</evidence>
<dbReference type="SUPFAM" id="SSF81665">
    <property type="entry name" value="Calcium ATPase, transmembrane domain M"/>
    <property type="match status" value="1"/>
</dbReference>
<dbReference type="Proteomes" id="UP000243498">
    <property type="component" value="Unassembled WGS sequence"/>
</dbReference>
<feature type="region of interest" description="Disordered" evidence="19">
    <location>
        <begin position="293"/>
        <end position="315"/>
    </location>
</feature>
<evidence type="ECO:0000256" key="14">
    <source>
        <dbReference type="ARBA" id="ARBA00023136"/>
    </source>
</evidence>
<protein>
    <recommendedName>
        <fullName evidence="18">Calcium-transporting ATPase</fullName>
        <ecNumber evidence="18">7.2.2.10</ecNumber>
    </recommendedName>
</protein>
<dbReference type="STRING" id="1081105.A0A167BE65"/>
<feature type="transmembrane region" description="Helical" evidence="18">
    <location>
        <begin position="1031"/>
        <end position="1052"/>
    </location>
</feature>
<dbReference type="GO" id="GO:0005388">
    <property type="term" value="F:P-type calcium transporter activity"/>
    <property type="evidence" value="ECO:0007669"/>
    <property type="project" value="UniProtKB-EC"/>
</dbReference>
<keyword evidence="14 18" id="KW-0472">Membrane</keyword>
<dbReference type="GO" id="GO:0005774">
    <property type="term" value="C:vacuolar membrane"/>
    <property type="evidence" value="ECO:0007669"/>
    <property type="project" value="UniProtKB-SubCell"/>
</dbReference>
<dbReference type="PROSITE" id="PS00154">
    <property type="entry name" value="ATPASE_E1_E2"/>
    <property type="match status" value="1"/>
</dbReference>
<dbReference type="SUPFAM" id="SSF81660">
    <property type="entry name" value="Metal cation-transporting ATPase, ATP-binding domain N"/>
    <property type="match status" value="1"/>
</dbReference>
<comment type="caution">
    <text evidence="23">The sequence shown here is derived from an EMBL/GenBank/DDBJ whole genome shotgun (WGS) entry which is preliminary data.</text>
</comment>
<feature type="transmembrane region" description="Helical" evidence="18">
    <location>
        <begin position="386"/>
        <end position="405"/>
    </location>
</feature>
<keyword evidence="8 18" id="KW-0106">Calcium</keyword>
<dbReference type="FunFam" id="2.70.150.10:FF:000028">
    <property type="entry name" value="Calcium-transporting ATPase"/>
    <property type="match status" value="1"/>
</dbReference>
<evidence type="ECO:0000256" key="11">
    <source>
        <dbReference type="ARBA" id="ARBA00022967"/>
    </source>
</evidence>
<keyword evidence="6" id="KW-0479">Metal-binding</keyword>
<dbReference type="SUPFAM" id="SSF56784">
    <property type="entry name" value="HAD-like"/>
    <property type="match status" value="1"/>
</dbReference>
<keyword evidence="12 18" id="KW-1133">Transmembrane helix</keyword>
<dbReference type="GO" id="GO:0016887">
    <property type="term" value="F:ATP hydrolysis activity"/>
    <property type="evidence" value="ECO:0007669"/>
    <property type="project" value="InterPro"/>
</dbReference>
<dbReference type="NCBIfam" id="TIGR01494">
    <property type="entry name" value="ATPase_P-type"/>
    <property type="match status" value="2"/>
</dbReference>
<keyword evidence="10" id="KW-0460">Magnesium</keyword>
<dbReference type="FunFam" id="1.20.1110.10:FF:000039">
    <property type="entry name" value="Calcium-transporting ATPase"/>
    <property type="match status" value="1"/>
</dbReference>
<feature type="domain" description="Cation-transporting P-type ATPase N-terminal" evidence="22">
    <location>
        <begin position="317"/>
        <end position="360"/>
    </location>
</feature>
<dbReference type="InterPro" id="IPR018303">
    <property type="entry name" value="ATPase_P-typ_P_site"/>
</dbReference>
<dbReference type="InterPro" id="IPR001757">
    <property type="entry name" value="P_typ_ATPase"/>
</dbReference>
<dbReference type="Gene3D" id="3.40.50.1000">
    <property type="entry name" value="HAD superfamily/HAD-like"/>
    <property type="match status" value="1"/>
</dbReference>
<dbReference type="InterPro" id="IPR006408">
    <property type="entry name" value="P-type_ATPase_IIB"/>
</dbReference>
<dbReference type="Pfam" id="PF00122">
    <property type="entry name" value="E1-E2_ATPase"/>
    <property type="match status" value="1"/>
</dbReference>
<feature type="transmembrane region" description="Helical" evidence="18">
    <location>
        <begin position="1181"/>
        <end position="1205"/>
    </location>
</feature>
<keyword evidence="11" id="KW-1278">Translocase</keyword>
<keyword evidence="2 18" id="KW-0813">Transport</keyword>
<feature type="region of interest" description="Disordered" evidence="19">
    <location>
        <begin position="1275"/>
        <end position="1294"/>
    </location>
</feature>
<evidence type="ECO:0000256" key="9">
    <source>
        <dbReference type="ARBA" id="ARBA00022840"/>
    </source>
</evidence>
<comment type="caution">
    <text evidence="18">Lacks conserved residue(s) required for the propagation of feature annotation.</text>
</comment>
<dbReference type="InterPro" id="IPR044492">
    <property type="entry name" value="P_typ_ATPase_HD_dom"/>
</dbReference>
<evidence type="ECO:0000256" key="8">
    <source>
        <dbReference type="ARBA" id="ARBA00022837"/>
    </source>
</evidence>
<feature type="transmembrane region" description="Helical" evidence="18">
    <location>
        <begin position="551"/>
        <end position="575"/>
    </location>
</feature>
<sequence length="1316" mass="141907">MVLRREHSNAAAARQARSRWLRQTMETRQLACWQASAFTKPTHCSDANVLALLAHRVAKETLDDAAPRLPSRTGTKWTNLFVSTGNLSLPHFLAEATVFPPEEDCEATFFFEDLSCRRGNKYLTRTPVISRPQLHLAACSYLRSRLYTLFTNLGGPRHVVMAGEKPSSSLLQVGSRPRALSSAETITSATSSNPFLTPTATSCTASVADDASAALRPDPGTEADFSVESNPFAFSPGELNKLLNPKSLSALQALGGLRGITKGLQTDTAGGLNVDETSVPKAISFAEAVYSSAGSSTCGEGEKSVPGSHGSSESDPFADRIRVYKRNVLPAKKATPLWRLMWNAYNDKVLILLTVAAVISLALGLYETFGMHREPGAPPPVDWVEGVAICVAIIVVTGVASLNDWQKEKAFVKLNARKEDREIKVIRSGRPLMISVGDVLVGDVLYLEPGDLVPVDGIFIDGHDVKCDESSATGESDALRKTGGDGVMRALEAGRNTRKLDPFIISGAKVLEGMGTFVCTSVGVNSSLGKIIMSVRTEAEDTPLQKKLEGLALAIAKLGAAAAGLLFFILLVRFLVDLPYDDRSSALKASAFMDILIVAITIIVVAVPEGLPLAVTLALAFATTRLLKENNLVRMLRACETMGNATTICSDKTGTLTTNRMTVVAGTFGASSFSKSETESVSQWASRLSSDYKHMIVQSVAINSTAFEGQEDGKASFIGSKTETALLQLAKDHLGLQSLAETRANETVVHMFPFDSDKKCMGTVIRLRNGSGYRLLVKGASEILLGYCSTVADPQTLTETQLTLTERRELLAIIERQYASDSLRTIGLVCKDYESWPPAGAEMEHGHATLSSLLRDLTFLGVVGIQDPVRPGVPEAVRKAQHAGVTVRMVTGDNMVTAKAIAAECGIYTKGGDGGGGGGGVVMEGPAFRKLSEADMKAVLPRLQVLARSSPEDKRILVTRLKELGETVAVTGDGTNDAPALKAADVGFSMGVSGTEVAKEASAIVLMDDNFTSIVTALKWGRAVNDAVQKFLQFQITVNITAVLLAFTTAVYDPNMKSVLKAVQLLWVNLIMDTFAALALATDPPTEKILHRPPQGKKAPLITTNMWKMIIGQSIFQLTATFTLYFAGGRLLKYDLDNPQVRLQLDSVIFNTFVWMQIFNQFNNRRLDNKLNIFEGIHRNYFFIAINILMVGLQVAIIFVGGSPFAISPAGLTGKQWAISVIVAIMCLPWAVLVRLFPDEWFATIAGILGKPFVVIFRAWPGFKARLIGSFKKSSHGKAEGTERGGHHIENNPELGGNAPIIVLNEPLPLISRRGD</sequence>
<feature type="transmembrane region" description="Helical" evidence="18">
    <location>
        <begin position="1217"/>
        <end position="1235"/>
    </location>
</feature>
<dbReference type="Pfam" id="PF00689">
    <property type="entry name" value="Cation_ATPase_C"/>
    <property type="match status" value="1"/>
</dbReference>
<dbReference type="InterPro" id="IPR006068">
    <property type="entry name" value="ATPase_P-typ_cation-transptr_C"/>
</dbReference>
<feature type="domain" description="Cation-transporting P-type ATPase C-terminal" evidence="21">
    <location>
        <begin position="1058"/>
        <end position="1237"/>
    </location>
</feature>
<evidence type="ECO:0000256" key="6">
    <source>
        <dbReference type="ARBA" id="ARBA00022723"/>
    </source>
</evidence>
<keyword evidence="24" id="KW-1185">Reference proteome</keyword>
<proteinExistence type="inferred from homology"/>
<dbReference type="Pfam" id="PF00690">
    <property type="entry name" value="Cation_ATPase_N"/>
    <property type="match status" value="1"/>
</dbReference>
<keyword evidence="3" id="KW-0926">Vacuole</keyword>
<dbReference type="OMA" id="MINVHDI"/>
<dbReference type="EC" id="7.2.2.10" evidence="18"/>
<dbReference type="GO" id="GO:0006874">
    <property type="term" value="P:intracellular calcium ion homeostasis"/>
    <property type="evidence" value="ECO:0007669"/>
    <property type="project" value="TreeGrafter"/>
</dbReference>
<dbReference type="GO" id="GO:0046872">
    <property type="term" value="F:metal ion binding"/>
    <property type="evidence" value="ECO:0007669"/>
    <property type="project" value="UniProtKB-KW"/>
</dbReference>
<dbReference type="InterPro" id="IPR008250">
    <property type="entry name" value="ATPase_P-typ_transduc_dom_A_sf"/>
</dbReference>
<feature type="domain" description="P-type ATPase A" evidence="20">
    <location>
        <begin position="420"/>
        <end position="535"/>
    </location>
</feature>
<gene>
    <name evidence="23" type="ORF">NOR_05936</name>
</gene>
<comment type="catalytic activity">
    <reaction evidence="16 18">
        <text>Ca(2+)(in) + ATP + H2O = Ca(2+)(out) + ADP + phosphate + H(+)</text>
        <dbReference type="Rhea" id="RHEA:18105"/>
        <dbReference type="ChEBI" id="CHEBI:15377"/>
        <dbReference type="ChEBI" id="CHEBI:15378"/>
        <dbReference type="ChEBI" id="CHEBI:29108"/>
        <dbReference type="ChEBI" id="CHEBI:30616"/>
        <dbReference type="ChEBI" id="CHEBI:43474"/>
        <dbReference type="ChEBI" id="CHEBI:456216"/>
        <dbReference type="EC" id="7.2.2.10"/>
    </reaction>
</comment>
<feature type="transmembrane region" description="Helical" evidence="18">
    <location>
        <begin position="349"/>
        <end position="366"/>
    </location>
</feature>
<evidence type="ECO:0000259" key="22">
    <source>
        <dbReference type="Pfam" id="PF00690"/>
    </source>
</evidence>
<keyword evidence="7 18" id="KW-0547">Nucleotide-binding</keyword>
<comment type="function">
    <text evidence="18">Catalyzes the hydrolysis of ATP coupled with the transport of calcium.</text>
</comment>
<evidence type="ECO:0000256" key="19">
    <source>
        <dbReference type="SAM" id="MobiDB-lite"/>
    </source>
</evidence>
<evidence type="ECO:0000256" key="2">
    <source>
        <dbReference type="ARBA" id="ARBA00022448"/>
    </source>
</evidence>
<evidence type="ECO:0000256" key="7">
    <source>
        <dbReference type="ARBA" id="ARBA00022741"/>
    </source>
</evidence>
<dbReference type="InterPro" id="IPR023214">
    <property type="entry name" value="HAD_sf"/>
</dbReference>
<evidence type="ECO:0000259" key="21">
    <source>
        <dbReference type="Pfam" id="PF00689"/>
    </source>
</evidence>
<comment type="function">
    <text evidence="17">This magnesium-dependent enzyme catalyzes the hydrolysis of ATP coupled with the transport of calcium. Transports the calcium to the vacuole and participates in the control of the cytosolic free calcium.</text>
</comment>
<dbReference type="SFLD" id="SFLDG00002">
    <property type="entry name" value="C1.7:_P-type_atpase_like"/>
    <property type="match status" value="1"/>
</dbReference>
<evidence type="ECO:0000256" key="10">
    <source>
        <dbReference type="ARBA" id="ARBA00022842"/>
    </source>
</evidence>
<dbReference type="SFLD" id="SFLDS00003">
    <property type="entry name" value="Haloacid_Dehalogenase"/>
    <property type="match status" value="1"/>
</dbReference>
<comment type="subcellular location">
    <subcellularLocation>
        <location evidence="18">Membrane</location>
        <topology evidence="18">Multi-pass membrane protein</topology>
    </subcellularLocation>
    <subcellularLocation>
        <location evidence="1">Vacuole membrane</location>
        <topology evidence="1">Multi-pass membrane protein</topology>
    </subcellularLocation>
</comment>
<dbReference type="Pfam" id="PF13246">
    <property type="entry name" value="Cation_ATPase"/>
    <property type="match status" value="1"/>
</dbReference>
<dbReference type="Gene3D" id="1.20.1110.10">
    <property type="entry name" value="Calcium-transporting ATPase, transmembrane domain"/>
    <property type="match status" value="1"/>
</dbReference>
<keyword evidence="5 18" id="KW-0812">Transmembrane</keyword>
<dbReference type="CDD" id="cd02081">
    <property type="entry name" value="P-type_ATPase_Ca_PMCA-like"/>
    <property type="match status" value="1"/>
</dbReference>
<feature type="transmembrane region" description="Helical" evidence="18">
    <location>
        <begin position="595"/>
        <end position="627"/>
    </location>
</feature>
<dbReference type="FunFam" id="3.40.50.1000:FF:000018">
    <property type="entry name" value="Calcium-transporting ATPase"/>
    <property type="match status" value="1"/>
</dbReference>
<feature type="transmembrane region" description="Helical" evidence="18">
    <location>
        <begin position="1241"/>
        <end position="1260"/>
    </location>
</feature>
<evidence type="ECO:0000256" key="16">
    <source>
        <dbReference type="ARBA" id="ARBA00048694"/>
    </source>
</evidence>